<accession>A1RRU1</accession>
<dbReference type="RefSeq" id="WP_011762250.1">
    <property type="nucleotide sequence ID" value="NC_008701.1"/>
</dbReference>
<dbReference type="EMBL" id="CP000504">
    <property type="protein sequence ID" value="ABL87673.1"/>
    <property type="molecule type" value="Genomic_DNA"/>
</dbReference>
<evidence type="ECO:0000313" key="2">
    <source>
        <dbReference type="EMBL" id="ABL87673.1"/>
    </source>
</evidence>
<dbReference type="PANTHER" id="PTHR46018:SF2">
    <property type="entry name" value="ZINC PHOSPHODIESTERASE ELAC PROTEIN 1"/>
    <property type="match status" value="1"/>
</dbReference>
<dbReference type="Pfam" id="PF12706">
    <property type="entry name" value="Lactamase_B_2"/>
    <property type="match status" value="1"/>
</dbReference>
<dbReference type="GO" id="GO:0042781">
    <property type="term" value="F:3'-tRNA processing endoribonuclease activity"/>
    <property type="evidence" value="ECO:0007669"/>
    <property type="project" value="TreeGrafter"/>
</dbReference>
<dbReference type="KEGG" id="pis:Pisl_0495"/>
<dbReference type="Proteomes" id="UP000002595">
    <property type="component" value="Chromosome"/>
</dbReference>
<dbReference type="SMART" id="SM00849">
    <property type="entry name" value="Lactamase_B"/>
    <property type="match status" value="1"/>
</dbReference>
<gene>
    <name evidence="2" type="ordered locus">Pisl_0495</name>
</gene>
<dbReference type="SUPFAM" id="SSF56281">
    <property type="entry name" value="Metallo-hydrolase/oxidoreductase"/>
    <property type="match status" value="1"/>
</dbReference>
<dbReference type="PANTHER" id="PTHR46018">
    <property type="entry name" value="ZINC PHOSPHODIESTERASE ELAC PROTEIN 1"/>
    <property type="match status" value="1"/>
</dbReference>
<feature type="domain" description="Metallo-beta-lactamase" evidence="1">
    <location>
        <begin position="18"/>
        <end position="188"/>
    </location>
</feature>
<dbReference type="STRING" id="384616.Pisl_0495"/>
<dbReference type="HOGENOM" id="CLU_031317_3_2_2"/>
<reference evidence="2" key="1">
    <citation type="submission" date="2006-12" db="EMBL/GenBank/DDBJ databases">
        <title>Complete sequence of Pyrobaculum islandicum DSM 4184.</title>
        <authorList>
            <person name="Copeland A."/>
            <person name="Lucas S."/>
            <person name="Lapidus A."/>
            <person name="Barry K."/>
            <person name="Detter J.C."/>
            <person name="Glavina del Rio T."/>
            <person name="Dalin E."/>
            <person name="Tice H."/>
            <person name="Pitluck S."/>
            <person name="Meincke L."/>
            <person name="Brettin T."/>
            <person name="Bruce D."/>
            <person name="Han C."/>
            <person name="Tapia R."/>
            <person name="Gilna P."/>
            <person name="Schmutz J."/>
            <person name="Larimer F."/>
            <person name="Land M."/>
            <person name="Hauser L."/>
            <person name="Kyrpides N."/>
            <person name="Mikhailova N."/>
            <person name="Cozen A.E."/>
            <person name="Fitz-Gibbon S.T."/>
            <person name="House C.H."/>
            <person name="Saltikov C."/>
            <person name="Lowe T."/>
            <person name="Richardson P."/>
        </authorList>
    </citation>
    <scope>NUCLEOTIDE SEQUENCE [LARGE SCALE GENOMIC DNA]</scope>
    <source>
        <strain evidence="2">DSM 4184</strain>
    </source>
</reference>
<dbReference type="Gene3D" id="3.60.15.10">
    <property type="entry name" value="Ribonuclease Z/Hydroxyacylglutathione hydrolase-like"/>
    <property type="match status" value="1"/>
</dbReference>
<dbReference type="InterPro" id="IPR001279">
    <property type="entry name" value="Metallo-B-lactamas"/>
</dbReference>
<evidence type="ECO:0000259" key="1">
    <source>
        <dbReference type="SMART" id="SM00849"/>
    </source>
</evidence>
<name>A1RRU1_PYRIL</name>
<keyword evidence="3" id="KW-1185">Reference proteome</keyword>
<proteinExistence type="predicted"/>
<dbReference type="eggNOG" id="arCOG00500">
    <property type="taxonomic scope" value="Archaea"/>
</dbReference>
<dbReference type="OrthoDB" id="73420at2157"/>
<dbReference type="CDD" id="cd16272">
    <property type="entry name" value="RNaseZ_MBL-fold"/>
    <property type="match status" value="1"/>
</dbReference>
<dbReference type="GeneID" id="4618106"/>
<dbReference type="InterPro" id="IPR036866">
    <property type="entry name" value="RibonucZ/Hydroxyglut_hydro"/>
</dbReference>
<dbReference type="AlphaFoldDB" id="A1RRU1"/>
<protein>
    <recommendedName>
        <fullName evidence="1">Metallo-beta-lactamase domain-containing protein</fullName>
    </recommendedName>
</protein>
<sequence length="235" mass="25938">MEIYIVGYGGWISSPYIGYASLYVKTDINILLDVGECTYARVIQCNLPWPDLIFISHRHGDHILGLPTFMLMAKRLGKKLKIIANRETLEAAKALAIATGIENTLQYVEFLEATREVTMGQTRLRFAKTSHPIDTLAVRIEHEGKCATYSSDTAPADVVVELARGCDILIHEVSGNPGQEDEVHRVGHSTTVDAIEISKRAGVKMLIPFHFYTELPIVPPGITVVLPTPCGRVVI</sequence>
<organism evidence="2 3">
    <name type="scientific">Pyrobaculum islandicum (strain DSM 4184 / JCM 9189 / GEO3)</name>
    <dbReference type="NCBI Taxonomy" id="384616"/>
    <lineage>
        <taxon>Archaea</taxon>
        <taxon>Thermoproteota</taxon>
        <taxon>Thermoprotei</taxon>
        <taxon>Thermoproteales</taxon>
        <taxon>Thermoproteaceae</taxon>
        <taxon>Pyrobaculum</taxon>
    </lineage>
</organism>
<evidence type="ECO:0000313" key="3">
    <source>
        <dbReference type="Proteomes" id="UP000002595"/>
    </source>
</evidence>